<protein>
    <submittedName>
        <fullName evidence="2">Uncharacterized protein</fullName>
    </submittedName>
</protein>
<keyword evidence="3" id="KW-1185">Reference proteome</keyword>
<reference evidence="2" key="1">
    <citation type="submission" date="2020-08" db="EMBL/GenBank/DDBJ databases">
        <title>Multicomponent nature underlies the extraordinary mechanical properties of spider dragline silk.</title>
        <authorList>
            <person name="Kono N."/>
            <person name="Nakamura H."/>
            <person name="Mori M."/>
            <person name="Yoshida Y."/>
            <person name="Ohtoshi R."/>
            <person name="Malay A.D."/>
            <person name="Moran D.A.P."/>
            <person name="Tomita M."/>
            <person name="Numata K."/>
            <person name="Arakawa K."/>
        </authorList>
    </citation>
    <scope>NUCLEOTIDE SEQUENCE</scope>
</reference>
<organism evidence="2 3">
    <name type="scientific">Nephila pilipes</name>
    <name type="common">Giant wood spider</name>
    <name type="synonym">Nephila maculata</name>
    <dbReference type="NCBI Taxonomy" id="299642"/>
    <lineage>
        <taxon>Eukaryota</taxon>
        <taxon>Metazoa</taxon>
        <taxon>Ecdysozoa</taxon>
        <taxon>Arthropoda</taxon>
        <taxon>Chelicerata</taxon>
        <taxon>Arachnida</taxon>
        <taxon>Araneae</taxon>
        <taxon>Araneomorphae</taxon>
        <taxon>Entelegynae</taxon>
        <taxon>Araneoidea</taxon>
        <taxon>Nephilidae</taxon>
        <taxon>Nephila</taxon>
    </lineage>
</organism>
<dbReference type="AlphaFoldDB" id="A0A8X6QU91"/>
<comment type="caution">
    <text evidence="2">The sequence shown here is derived from an EMBL/GenBank/DDBJ whole genome shotgun (WGS) entry which is preliminary data.</text>
</comment>
<name>A0A8X6QU91_NEPPI</name>
<evidence type="ECO:0000256" key="1">
    <source>
        <dbReference type="SAM" id="Phobius"/>
    </source>
</evidence>
<keyword evidence="1" id="KW-1133">Transmembrane helix</keyword>
<proteinExistence type="predicted"/>
<feature type="transmembrane region" description="Helical" evidence="1">
    <location>
        <begin position="39"/>
        <end position="59"/>
    </location>
</feature>
<keyword evidence="1" id="KW-0812">Transmembrane</keyword>
<accession>A0A8X6QU91</accession>
<sequence>MKTEPINFYNNFGENLRSNFPSPAAKPQLKLLDHYNITLFYLSLLSCIMTKVIPTLITGKTGKKEDEKKFEEEEEISRHGKPNAILQRKALNHKSCIHSEFEVLE</sequence>
<dbReference type="EMBL" id="BMAW01036531">
    <property type="protein sequence ID" value="GFU44388.1"/>
    <property type="molecule type" value="Genomic_DNA"/>
</dbReference>
<gene>
    <name evidence="2" type="ORF">NPIL_688811</name>
</gene>
<evidence type="ECO:0000313" key="2">
    <source>
        <dbReference type="EMBL" id="GFU44388.1"/>
    </source>
</evidence>
<evidence type="ECO:0000313" key="3">
    <source>
        <dbReference type="Proteomes" id="UP000887013"/>
    </source>
</evidence>
<keyword evidence="1" id="KW-0472">Membrane</keyword>
<dbReference type="Proteomes" id="UP000887013">
    <property type="component" value="Unassembled WGS sequence"/>
</dbReference>